<dbReference type="EMBL" id="JBHTKR010000001">
    <property type="protein sequence ID" value="MFD1193536.1"/>
    <property type="molecule type" value="Genomic_DNA"/>
</dbReference>
<evidence type="ECO:0000313" key="3">
    <source>
        <dbReference type="Proteomes" id="UP001597151"/>
    </source>
</evidence>
<accession>A0ABW3T9K0</accession>
<sequence>MSYEYRVIPAPTKGTKAKGVKTTQDRFALSLQETMNAMAADGWEFLRAETLPSEERSGLTGSKTVYHNVLVFRRTPEADLAAFRPRLLEAPADSAPQATPVFRPVLSAHAAASDKAPSVPSPRALSGSLARTDDQAPEKEA</sequence>
<keyword evidence="3" id="KW-1185">Reference proteome</keyword>
<feature type="compositionally biased region" description="Basic and acidic residues" evidence="1">
    <location>
        <begin position="131"/>
        <end position="141"/>
    </location>
</feature>
<dbReference type="Proteomes" id="UP001597151">
    <property type="component" value="Unassembled WGS sequence"/>
</dbReference>
<evidence type="ECO:0000256" key="1">
    <source>
        <dbReference type="SAM" id="MobiDB-lite"/>
    </source>
</evidence>
<gene>
    <name evidence="2" type="ORF">ACFQ3C_02490</name>
</gene>
<evidence type="ECO:0000313" key="2">
    <source>
        <dbReference type="EMBL" id="MFD1193536.1"/>
    </source>
</evidence>
<dbReference type="RefSeq" id="WP_380788848.1">
    <property type="nucleotide sequence ID" value="NZ_JBHTKR010000001.1"/>
</dbReference>
<feature type="region of interest" description="Disordered" evidence="1">
    <location>
        <begin position="109"/>
        <end position="141"/>
    </location>
</feature>
<organism evidence="2 3">
    <name type="scientific">Seohaeicola saemankumensis</name>
    <dbReference type="NCBI Taxonomy" id="481181"/>
    <lineage>
        <taxon>Bacteria</taxon>
        <taxon>Pseudomonadati</taxon>
        <taxon>Pseudomonadota</taxon>
        <taxon>Alphaproteobacteria</taxon>
        <taxon>Rhodobacterales</taxon>
        <taxon>Roseobacteraceae</taxon>
        <taxon>Seohaeicola</taxon>
    </lineage>
</organism>
<name>A0ABW3T9K0_9RHOB</name>
<reference evidence="3" key="1">
    <citation type="journal article" date="2019" name="Int. J. Syst. Evol. Microbiol.">
        <title>The Global Catalogue of Microorganisms (GCM) 10K type strain sequencing project: providing services to taxonomists for standard genome sequencing and annotation.</title>
        <authorList>
            <consortium name="The Broad Institute Genomics Platform"/>
            <consortium name="The Broad Institute Genome Sequencing Center for Infectious Disease"/>
            <person name="Wu L."/>
            <person name="Ma J."/>
        </authorList>
    </citation>
    <scope>NUCLEOTIDE SEQUENCE [LARGE SCALE GENOMIC DNA]</scope>
    <source>
        <strain evidence="3">CCUG 55328</strain>
    </source>
</reference>
<proteinExistence type="predicted"/>
<comment type="caution">
    <text evidence="2">The sequence shown here is derived from an EMBL/GenBank/DDBJ whole genome shotgun (WGS) entry which is preliminary data.</text>
</comment>
<protein>
    <submittedName>
        <fullName evidence="2">DUF4177 domain-containing protein</fullName>
    </submittedName>
</protein>